<dbReference type="AlphaFoldDB" id="A0AAN7H275"/>
<name>A0AAN7H275_9PEZI</name>
<dbReference type="Proteomes" id="UP001301958">
    <property type="component" value="Unassembled WGS sequence"/>
</dbReference>
<keyword evidence="1" id="KW-0732">Signal</keyword>
<reference evidence="2" key="1">
    <citation type="journal article" date="2023" name="Mol. Phylogenet. Evol.">
        <title>Genome-scale phylogeny and comparative genomics of the fungal order Sordariales.</title>
        <authorList>
            <person name="Hensen N."/>
            <person name="Bonometti L."/>
            <person name="Westerberg I."/>
            <person name="Brannstrom I.O."/>
            <person name="Guillou S."/>
            <person name="Cros-Aarteil S."/>
            <person name="Calhoun S."/>
            <person name="Haridas S."/>
            <person name="Kuo A."/>
            <person name="Mondo S."/>
            <person name="Pangilinan J."/>
            <person name="Riley R."/>
            <person name="LaButti K."/>
            <person name="Andreopoulos B."/>
            <person name="Lipzen A."/>
            <person name="Chen C."/>
            <person name="Yan M."/>
            <person name="Daum C."/>
            <person name="Ng V."/>
            <person name="Clum A."/>
            <person name="Steindorff A."/>
            <person name="Ohm R.A."/>
            <person name="Martin F."/>
            <person name="Silar P."/>
            <person name="Natvig D.O."/>
            <person name="Lalanne C."/>
            <person name="Gautier V."/>
            <person name="Ament-Velasquez S.L."/>
            <person name="Kruys A."/>
            <person name="Hutchinson M.I."/>
            <person name="Powell A.J."/>
            <person name="Barry K."/>
            <person name="Miller A.N."/>
            <person name="Grigoriev I.V."/>
            <person name="Debuchy R."/>
            <person name="Gladieux P."/>
            <person name="Hiltunen Thoren M."/>
            <person name="Johannesson H."/>
        </authorList>
    </citation>
    <scope>NUCLEOTIDE SEQUENCE</scope>
    <source>
        <strain evidence="2">CBS 990.96</strain>
    </source>
</reference>
<dbReference type="EMBL" id="MU865335">
    <property type="protein sequence ID" value="KAK4227120.1"/>
    <property type="molecule type" value="Genomic_DNA"/>
</dbReference>
<feature type="chain" id="PRO_5042906205" description="Secreted protein" evidence="1">
    <location>
        <begin position="26"/>
        <end position="145"/>
    </location>
</feature>
<evidence type="ECO:0000313" key="3">
    <source>
        <dbReference type="Proteomes" id="UP001301958"/>
    </source>
</evidence>
<gene>
    <name evidence="2" type="ORF">QBC38DRAFT_199407</name>
</gene>
<reference evidence="2" key="2">
    <citation type="submission" date="2023-05" db="EMBL/GenBank/DDBJ databases">
        <authorList>
            <consortium name="Lawrence Berkeley National Laboratory"/>
            <person name="Steindorff A."/>
            <person name="Hensen N."/>
            <person name="Bonometti L."/>
            <person name="Westerberg I."/>
            <person name="Brannstrom I.O."/>
            <person name="Guillou S."/>
            <person name="Cros-Aarteil S."/>
            <person name="Calhoun S."/>
            <person name="Haridas S."/>
            <person name="Kuo A."/>
            <person name="Mondo S."/>
            <person name="Pangilinan J."/>
            <person name="Riley R."/>
            <person name="Labutti K."/>
            <person name="Andreopoulos B."/>
            <person name="Lipzen A."/>
            <person name="Chen C."/>
            <person name="Yanf M."/>
            <person name="Daum C."/>
            <person name="Ng V."/>
            <person name="Clum A."/>
            <person name="Ohm R."/>
            <person name="Martin F."/>
            <person name="Silar P."/>
            <person name="Natvig D."/>
            <person name="Lalanne C."/>
            <person name="Gautier V."/>
            <person name="Ament-Velasquez S.L."/>
            <person name="Kruys A."/>
            <person name="Hutchinson M.I."/>
            <person name="Powell A.J."/>
            <person name="Barry K."/>
            <person name="Miller A.N."/>
            <person name="Grigoriev I.V."/>
            <person name="Debuchy R."/>
            <person name="Gladieux P."/>
            <person name="Thoren M.H."/>
            <person name="Johannesson H."/>
        </authorList>
    </citation>
    <scope>NUCLEOTIDE SEQUENCE</scope>
    <source>
        <strain evidence="2">CBS 990.96</strain>
    </source>
</reference>
<keyword evidence="3" id="KW-1185">Reference proteome</keyword>
<evidence type="ECO:0000256" key="1">
    <source>
        <dbReference type="SAM" id="SignalP"/>
    </source>
</evidence>
<comment type="caution">
    <text evidence="2">The sequence shown here is derived from an EMBL/GenBank/DDBJ whole genome shotgun (WGS) entry which is preliminary data.</text>
</comment>
<feature type="signal peptide" evidence="1">
    <location>
        <begin position="1"/>
        <end position="25"/>
    </location>
</feature>
<organism evidence="2 3">
    <name type="scientific">Podospora fimiseda</name>
    <dbReference type="NCBI Taxonomy" id="252190"/>
    <lineage>
        <taxon>Eukaryota</taxon>
        <taxon>Fungi</taxon>
        <taxon>Dikarya</taxon>
        <taxon>Ascomycota</taxon>
        <taxon>Pezizomycotina</taxon>
        <taxon>Sordariomycetes</taxon>
        <taxon>Sordariomycetidae</taxon>
        <taxon>Sordariales</taxon>
        <taxon>Podosporaceae</taxon>
        <taxon>Podospora</taxon>
    </lineage>
</organism>
<accession>A0AAN7H275</accession>
<protein>
    <recommendedName>
        <fullName evidence="4">Secreted protein</fullName>
    </recommendedName>
</protein>
<evidence type="ECO:0000313" key="2">
    <source>
        <dbReference type="EMBL" id="KAK4227120.1"/>
    </source>
</evidence>
<sequence>MISHGRCRFVLALMQSSSTASWVSAFTCQFSSTLFLVDIHAAQHRDKKQETPRSIGPEGKPRRRIPWPHSDVLVTISNYRTIHELVGVIFFSRISKSQISTCKSRSSKEGINNSAPGSFRSTVVLVLGSSSCRVFGFRTALRRCE</sequence>
<evidence type="ECO:0008006" key="4">
    <source>
        <dbReference type="Google" id="ProtNLM"/>
    </source>
</evidence>
<proteinExistence type="predicted"/>